<keyword evidence="3 6" id="KW-0717">Septation</keyword>
<dbReference type="HAMAP" id="MF_00267">
    <property type="entry name" value="MinC"/>
    <property type="match status" value="1"/>
</dbReference>
<evidence type="ECO:0000256" key="3">
    <source>
        <dbReference type="ARBA" id="ARBA00023210"/>
    </source>
</evidence>
<dbReference type="Pfam" id="PF03775">
    <property type="entry name" value="MinC_C"/>
    <property type="match status" value="1"/>
</dbReference>
<dbReference type="EMBL" id="CP015878">
    <property type="protein sequence ID" value="ANI16601.1"/>
    <property type="molecule type" value="Genomic_DNA"/>
</dbReference>
<feature type="region of interest" description="Disordered" evidence="7">
    <location>
        <begin position="152"/>
        <end position="178"/>
    </location>
</feature>
<feature type="domain" description="Septum formation inhibitor MinC N-terminal" evidence="9">
    <location>
        <begin position="13"/>
        <end position="84"/>
    </location>
</feature>
<sequence>MSQADLLDQDPVFQLKGSMLAVTVLELAHNDLSRLDRQLADKVAQAPNFFRDTPLVLALDKLPDGEGQLDLQGVLDICRRHGLRTLAIRANREEDLRLATMLDIPVLPPSGSRDRPLEPRDAVAAPANEGIVRRPRSEKLAEPVVEKAIDKANGKTADKAPEKAPEKTSEKAAEPAAPAVRPTKLVTTPVRGGVQIYAAGGDLIVLAPVSPGAELLADGNIHVYGPMRGRALAGVKGDTSARIFCQQLGAELVSIAGNYKVAEDLRRSPQWGQAVHVSLSGDVLNITRL</sequence>
<dbReference type="InterPro" id="IPR013033">
    <property type="entry name" value="MinC"/>
</dbReference>
<name>A0A1A9KGP8_9PSED</name>
<evidence type="ECO:0000313" key="10">
    <source>
        <dbReference type="EMBL" id="ANI16601.1"/>
    </source>
</evidence>
<comment type="function">
    <text evidence="5 6">Cell division inhibitor that blocks the formation of polar Z ring septums. Rapidly oscillates between the poles of the cell to destabilize FtsZ filaments that have formed before they mature into polar Z rings. Prevents FtsZ polymerization.</text>
</comment>
<reference evidence="10 11" key="1">
    <citation type="submission" date="2016-05" db="EMBL/GenBank/DDBJ databases">
        <title>Genome Sequence of Pseudomonas citronellolis Strain SJTE-3, an Estrogens and Persistent Organic Pollutants degradation strain.</title>
        <authorList>
            <person name="Liang R."/>
        </authorList>
    </citation>
    <scope>NUCLEOTIDE SEQUENCE [LARGE SCALE GENOMIC DNA]</scope>
    <source>
        <strain evidence="10 11">SJTE-3</strain>
    </source>
</reference>
<dbReference type="GO" id="GO:0000902">
    <property type="term" value="P:cell morphogenesis"/>
    <property type="evidence" value="ECO:0007669"/>
    <property type="project" value="InterPro"/>
</dbReference>
<dbReference type="GO" id="GO:0000917">
    <property type="term" value="P:division septum assembly"/>
    <property type="evidence" value="ECO:0007669"/>
    <property type="project" value="UniProtKB-KW"/>
</dbReference>
<dbReference type="PANTHER" id="PTHR34108">
    <property type="entry name" value="SEPTUM SITE-DETERMINING PROTEIN MINC"/>
    <property type="match status" value="1"/>
</dbReference>
<dbReference type="NCBIfam" id="TIGR01222">
    <property type="entry name" value="minC"/>
    <property type="match status" value="1"/>
</dbReference>
<evidence type="ECO:0000313" key="11">
    <source>
        <dbReference type="Proteomes" id="UP000077748"/>
    </source>
</evidence>
<dbReference type="Gene3D" id="2.160.20.70">
    <property type="match status" value="1"/>
</dbReference>
<dbReference type="Gene3D" id="3.30.70.260">
    <property type="match status" value="1"/>
</dbReference>
<organism evidence="10 11">
    <name type="scientific">Pseudomonas citronellolis</name>
    <dbReference type="NCBI Taxonomy" id="53408"/>
    <lineage>
        <taxon>Bacteria</taxon>
        <taxon>Pseudomonadati</taxon>
        <taxon>Pseudomonadota</taxon>
        <taxon>Gammaproteobacteria</taxon>
        <taxon>Pseudomonadales</taxon>
        <taxon>Pseudomonadaceae</taxon>
        <taxon>Pseudomonas</taxon>
    </lineage>
</organism>
<keyword evidence="4 6" id="KW-0131">Cell cycle</keyword>
<proteinExistence type="inferred from homology"/>
<evidence type="ECO:0000256" key="1">
    <source>
        <dbReference type="ARBA" id="ARBA00006291"/>
    </source>
</evidence>
<comment type="subunit">
    <text evidence="6">Interacts with MinD and FtsZ.</text>
</comment>
<dbReference type="SUPFAM" id="SSF63848">
    <property type="entry name" value="Cell-division inhibitor MinC, C-terminal domain"/>
    <property type="match status" value="1"/>
</dbReference>
<dbReference type="Pfam" id="PF05209">
    <property type="entry name" value="MinC_N"/>
    <property type="match status" value="1"/>
</dbReference>
<comment type="similarity">
    <text evidence="1 6">Belongs to the MinC family.</text>
</comment>
<dbReference type="InterPro" id="IPR007874">
    <property type="entry name" value="MinC_N"/>
</dbReference>
<dbReference type="PANTHER" id="PTHR34108:SF1">
    <property type="entry name" value="SEPTUM SITE-DETERMINING PROTEIN MINC"/>
    <property type="match status" value="1"/>
</dbReference>
<evidence type="ECO:0000256" key="5">
    <source>
        <dbReference type="ARBA" id="ARBA00025606"/>
    </source>
</evidence>
<evidence type="ECO:0000256" key="2">
    <source>
        <dbReference type="ARBA" id="ARBA00022618"/>
    </source>
</evidence>
<feature type="domain" description="Septum formation inhibitor MinC C-terminal" evidence="8">
    <location>
        <begin position="186"/>
        <end position="286"/>
    </location>
</feature>
<evidence type="ECO:0000256" key="7">
    <source>
        <dbReference type="SAM" id="MobiDB-lite"/>
    </source>
</evidence>
<dbReference type="GO" id="GO:0051302">
    <property type="term" value="P:regulation of cell division"/>
    <property type="evidence" value="ECO:0007669"/>
    <property type="project" value="InterPro"/>
</dbReference>
<evidence type="ECO:0000256" key="4">
    <source>
        <dbReference type="ARBA" id="ARBA00023306"/>
    </source>
</evidence>
<feature type="compositionally biased region" description="Basic and acidic residues" evidence="7">
    <location>
        <begin position="152"/>
        <end position="173"/>
    </location>
</feature>
<protein>
    <recommendedName>
        <fullName evidence="6">Probable septum site-determining protein MinC</fullName>
    </recommendedName>
</protein>
<dbReference type="Proteomes" id="UP000077748">
    <property type="component" value="Chromosome"/>
</dbReference>
<evidence type="ECO:0000259" key="8">
    <source>
        <dbReference type="Pfam" id="PF03775"/>
    </source>
</evidence>
<dbReference type="RefSeq" id="WP_058488862.1">
    <property type="nucleotide sequence ID" value="NZ_CP015878.1"/>
</dbReference>
<dbReference type="InterPro" id="IPR036145">
    <property type="entry name" value="MinC_C_sf"/>
</dbReference>
<accession>A0A1A9KGP8</accession>
<dbReference type="AlphaFoldDB" id="A0A1A9KGP8"/>
<dbReference type="InterPro" id="IPR005526">
    <property type="entry name" value="Septum_form_inhib_MinC_C"/>
</dbReference>
<dbReference type="GO" id="GO:1901891">
    <property type="term" value="P:regulation of cell septum assembly"/>
    <property type="evidence" value="ECO:0007669"/>
    <property type="project" value="InterPro"/>
</dbReference>
<evidence type="ECO:0000259" key="9">
    <source>
        <dbReference type="Pfam" id="PF05209"/>
    </source>
</evidence>
<evidence type="ECO:0000256" key="6">
    <source>
        <dbReference type="HAMAP-Rule" id="MF_00267"/>
    </source>
</evidence>
<keyword evidence="2 6" id="KW-0132">Cell division</keyword>
<gene>
    <name evidence="6" type="primary">minC</name>
    <name evidence="10" type="ORF">A9C11_22665</name>
</gene>
<dbReference type="InterPro" id="IPR016098">
    <property type="entry name" value="CAP/MinC_C"/>
</dbReference>